<dbReference type="Proteomes" id="UP000700596">
    <property type="component" value="Unassembled WGS sequence"/>
</dbReference>
<gene>
    <name evidence="1" type="ORF">B0J11DRAFT_71725</name>
</gene>
<reference evidence="1" key="1">
    <citation type="journal article" date="2021" name="Nat. Commun.">
        <title>Genetic determinants of endophytism in the Arabidopsis root mycobiome.</title>
        <authorList>
            <person name="Mesny F."/>
            <person name="Miyauchi S."/>
            <person name="Thiergart T."/>
            <person name="Pickel B."/>
            <person name="Atanasova L."/>
            <person name="Karlsson M."/>
            <person name="Huettel B."/>
            <person name="Barry K.W."/>
            <person name="Haridas S."/>
            <person name="Chen C."/>
            <person name="Bauer D."/>
            <person name="Andreopoulos W."/>
            <person name="Pangilinan J."/>
            <person name="LaButti K."/>
            <person name="Riley R."/>
            <person name="Lipzen A."/>
            <person name="Clum A."/>
            <person name="Drula E."/>
            <person name="Henrissat B."/>
            <person name="Kohler A."/>
            <person name="Grigoriev I.V."/>
            <person name="Martin F.M."/>
            <person name="Hacquard S."/>
        </authorList>
    </citation>
    <scope>NUCLEOTIDE SEQUENCE</scope>
    <source>
        <strain evidence="1">MPI-CAGE-CH-0243</strain>
    </source>
</reference>
<dbReference type="EMBL" id="JAGMWT010000011">
    <property type="protein sequence ID" value="KAH7119880.1"/>
    <property type="molecule type" value="Genomic_DNA"/>
</dbReference>
<sequence>MSPAPTEPSPARTTITHLLTSFNALSPTAIISLRTPSCTRAFLPSSLGLPPQTNDQYLANLTEMKGVFRNFEVRVQECIEGKDEDGGERIVLLVKARGDTMVGEYRNEYVWFVGFEDEVQEAGWAGGEGVEAGKEGGKWKRISSWTEYVDAGMVRDFYPRLRGAVLEARKKQS</sequence>
<name>A0A9P9DG01_9PLEO</name>
<accession>A0A9P9DG01</accession>
<organism evidence="1 2">
    <name type="scientific">Dendryphion nanum</name>
    <dbReference type="NCBI Taxonomy" id="256645"/>
    <lineage>
        <taxon>Eukaryota</taxon>
        <taxon>Fungi</taxon>
        <taxon>Dikarya</taxon>
        <taxon>Ascomycota</taxon>
        <taxon>Pezizomycotina</taxon>
        <taxon>Dothideomycetes</taxon>
        <taxon>Pleosporomycetidae</taxon>
        <taxon>Pleosporales</taxon>
        <taxon>Torulaceae</taxon>
        <taxon>Dendryphion</taxon>
    </lineage>
</organism>
<comment type="caution">
    <text evidence="1">The sequence shown here is derived from an EMBL/GenBank/DDBJ whole genome shotgun (WGS) entry which is preliminary data.</text>
</comment>
<protein>
    <submittedName>
        <fullName evidence="1">Uncharacterized protein</fullName>
    </submittedName>
</protein>
<keyword evidence="2" id="KW-1185">Reference proteome</keyword>
<dbReference type="AlphaFoldDB" id="A0A9P9DG01"/>
<evidence type="ECO:0000313" key="2">
    <source>
        <dbReference type="Proteomes" id="UP000700596"/>
    </source>
</evidence>
<evidence type="ECO:0000313" key="1">
    <source>
        <dbReference type="EMBL" id="KAH7119880.1"/>
    </source>
</evidence>
<dbReference type="OrthoDB" id="3758478at2759"/>
<dbReference type="PANTHER" id="PTHR39598">
    <property type="entry name" value="AUSTINOL SYNTHESIS PROTEIN F-RELATED"/>
    <property type="match status" value="1"/>
</dbReference>
<dbReference type="PANTHER" id="PTHR39598:SF1">
    <property type="entry name" value="AUSTINOID BIOSYNTHESIS CLUSTERS PROTEIN F-RELATED"/>
    <property type="match status" value="1"/>
</dbReference>
<dbReference type="InterPro" id="IPR050977">
    <property type="entry name" value="Fungal_Meroterpenoid_Isomerase"/>
</dbReference>
<proteinExistence type="predicted"/>